<dbReference type="Gene3D" id="2.60.40.200">
    <property type="entry name" value="Superoxide dismutase, copper/zinc binding domain"/>
    <property type="match status" value="1"/>
</dbReference>
<dbReference type="PANTHER" id="PTHR10003">
    <property type="entry name" value="SUPEROXIDE DISMUTASE CU-ZN -RELATED"/>
    <property type="match status" value="1"/>
</dbReference>
<evidence type="ECO:0000256" key="11">
    <source>
        <dbReference type="SAM" id="SignalP"/>
    </source>
</evidence>
<evidence type="ECO:0000256" key="2">
    <source>
        <dbReference type="ARBA" id="ARBA00022723"/>
    </source>
</evidence>
<feature type="compositionally biased region" description="Polar residues" evidence="10">
    <location>
        <begin position="93"/>
        <end position="102"/>
    </location>
</feature>
<protein>
    <recommendedName>
        <fullName evidence="9">Superoxide dismutase [Cu-Zn]</fullName>
        <ecNumber evidence="9">1.15.1.1</ecNumber>
    </recommendedName>
</protein>
<dbReference type="AlphaFoldDB" id="A0A177WIV3"/>
<evidence type="ECO:0000313" key="13">
    <source>
        <dbReference type="EMBL" id="OAJ40047.1"/>
    </source>
</evidence>
<dbReference type="Proteomes" id="UP000077115">
    <property type="component" value="Unassembled WGS sequence"/>
</dbReference>
<evidence type="ECO:0000256" key="3">
    <source>
        <dbReference type="ARBA" id="ARBA00022833"/>
    </source>
</evidence>
<comment type="catalytic activity">
    <reaction evidence="8 9">
        <text>2 superoxide + 2 H(+) = H2O2 + O2</text>
        <dbReference type="Rhea" id="RHEA:20696"/>
        <dbReference type="ChEBI" id="CHEBI:15378"/>
        <dbReference type="ChEBI" id="CHEBI:15379"/>
        <dbReference type="ChEBI" id="CHEBI:16240"/>
        <dbReference type="ChEBI" id="CHEBI:18421"/>
        <dbReference type="EC" id="1.15.1.1"/>
    </reaction>
</comment>
<feature type="region of interest" description="Disordered" evidence="10">
    <location>
        <begin position="93"/>
        <end position="117"/>
    </location>
</feature>
<dbReference type="OrthoDB" id="2015551at2759"/>
<keyword evidence="2 9" id="KW-0479">Metal-binding</keyword>
<evidence type="ECO:0000256" key="7">
    <source>
        <dbReference type="ARBA" id="ARBA00023157"/>
    </source>
</evidence>
<dbReference type="EMBL" id="DS022303">
    <property type="protein sequence ID" value="OAJ40047.1"/>
    <property type="molecule type" value="Genomic_DNA"/>
</dbReference>
<accession>A0A177WIV3</accession>
<evidence type="ECO:0000256" key="5">
    <source>
        <dbReference type="ARBA" id="ARBA00023002"/>
    </source>
</evidence>
<keyword evidence="6 9" id="KW-0186">Copper</keyword>
<organism evidence="13 14">
    <name type="scientific">Batrachochytrium dendrobatidis (strain JEL423)</name>
    <dbReference type="NCBI Taxonomy" id="403673"/>
    <lineage>
        <taxon>Eukaryota</taxon>
        <taxon>Fungi</taxon>
        <taxon>Fungi incertae sedis</taxon>
        <taxon>Chytridiomycota</taxon>
        <taxon>Chytridiomycota incertae sedis</taxon>
        <taxon>Chytridiomycetes</taxon>
        <taxon>Rhizophydiales</taxon>
        <taxon>Rhizophydiales incertae sedis</taxon>
        <taxon>Batrachochytrium</taxon>
    </lineage>
</organism>
<dbReference type="PRINTS" id="PR00068">
    <property type="entry name" value="CUZNDISMTASE"/>
</dbReference>
<dbReference type="EC" id="1.15.1.1" evidence="9"/>
<dbReference type="FunFam" id="2.60.40.200:FF:000013">
    <property type="entry name" value="Superoxide dismutase [Cu-Zn]"/>
    <property type="match status" value="1"/>
</dbReference>
<evidence type="ECO:0000256" key="9">
    <source>
        <dbReference type="RuleBase" id="RU000393"/>
    </source>
</evidence>
<dbReference type="InterPro" id="IPR001424">
    <property type="entry name" value="SOD_Cu_Zn_dom"/>
</dbReference>
<evidence type="ECO:0000256" key="6">
    <source>
        <dbReference type="ARBA" id="ARBA00023008"/>
    </source>
</evidence>
<evidence type="ECO:0000256" key="10">
    <source>
        <dbReference type="SAM" id="MobiDB-lite"/>
    </source>
</evidence>
<feature type="signal peptide" evidence="11">
    <location>
        <begin position="1"/>
        <end position="20"/>
    </location>
</feature>
<evidence type="ECO:0000313" key="14">
    <source>
        <dbReference type="Proteomes" id="UP000077115"/>
    </source>
</evidence>
<dbReference type="PROSITE" id="PS00332">
    <property type="entry name" value="SOD_CU_ZN_2"/>
    <property type="match status" value="1"/>
</dbReference>
<dbReference type="CDD" id="cd00305">
    <property type="entry name" value="Cu-Zn_Superoxide_Dismutase"/>
    <property type="match status" value="1"/>
</dbReference>
<feature type="domain" description="Superoxide dismutase copper/zinc binding" evidence="12">
    <location>
        <begin position="162"/>
        <end position="296"/>
    </location>
</feature>
<comment type="function">
    <text evidence="9">Destroys radicals which are normally produced within the cells and which are toxic to biological systems.</text>
</comment>
<name>A0A177WIV3_BATDL</name>
<keyword evidence="11" id="KW-0732">Signal</keyword>
<evidence type="ECO:0000256" key="8">
    <source>
        <dbReference type="ARBA" id="ARBA00049204"/>
    </source>
</evidence>
<proteinExistence type="inferred from homology"/>
<keyword evidence="7" id="KW-1015">Disulfide bond</keyword>
<evidence type="ECO:0000256" key="4">
    <source>
        <dbReference type="ARBA" id="ARBA00022862"/>
    </source>
</evidence>
<dbReference type="SUPFAM" id="SSF49329">
    <property type="entry name" value="Cu,Zn superoxide dismutase-like"/>
    <property type="match status" value="1"/>
</dbReference>
<reference evidence="13 14" key="2">
    <citation type="submission" date="2016-05" db="EMBL/GenBank/DDBJ databases">
        <title>Lineage-specific infection strategies underlie the spectrum of fungal disease in amphibians.</title>
        <authorList>
            <person name="Cuomo C.A."/>
            <person name="Farrer R.A."/>
            <person name="James T."/>
            <person name="Longcore J."/>
            <person name="Birren B."/>
        </authorList>
    </citation>
    <scope>NUCLEOTIDE SEQUENCE [LARGE SCALE GENOMIC DNA]</scope>
    <source>
        <strain evidence="13 14">JEL423</strain>
    </source>
</reference>
<dbReference type="VEuPathDB" id="FungiDB:BDEG_23826"/>
<dbReference type="GO" id="GO:0004784">
    <property type="term" value="F:superoxide dismutase activity"/>
    <property type="evidence" value="ECO:0007669"/>
    <property type="project" value="UniProtKB-EC"/>
</dbReference>
<evidence type="ECO:0000256" key="1">
    <source>
        <dbReference type="ARBA" id="ARBA00010457"/>
    </source>
</evidence>
<evidence type="ECO:0000259" key="12">
    <source>
        <dbReference type="Pfam" id="PF00080"/>
    </source>
</evidence>
<dbReference type="STRING" id="403673.A0A177WIV3"/>
<dbReference type="InterPro" id="IPR018152">
    <property type="entry name" value="SOD_Cu/Zn_BS"/>
</dbReference>
<keyword evidence="3 9" id="KW-0862">Zinc</keyword>
<keyword evidence="4" id="KW-0049">Antioxidant</keyword>
<comment type="cofactor">
    <cofactor evidence="9">
        <name>Zn(2+)</name>
        <dbReference type="ChEBI" id="CHEBI:29105"/>
    </cofactor>
    <text evidence="9">Binds 1 zinc ion per subunit.</text>
</comment>
<sequence length="299" mass="31173">MNFLLRTLAIAFVAINGIRASQCPSGFTYTDSIGDCRGNGQESGQLCYTTQTYTSDINTCINRAKRIYAQCYTSVQSGRPYCWPDAPGSTYNGGTSQPNQLGYQLPSPNSNPPPSQTIQQFSLSAASPTAQATSCQSEASGPINAIVNIQPDSGTPSASKISGFISFSQLSPSSKISITAKVVGIPAGQHGWHVHAKGNTYPNCSSAGPHWNPLGVDHGAPSAAVRHMGDFGNFNATDDGTFSVTITDSMATLYGPNSILGRALVLHAGVDDLGLTDNPLSKTTGNAGARLACGVIGYQ</sequence>
<comment type="cofactor">
    <cofactor evidence="9">
        <name>Cu cation</name>
        <dbReference type="ChEBI" id="CHEBI:23378"/>
    </cofactor>
    <text evidence="9">Binds 1 copper ion per subunit.</text>
</comment>
<dbReference type="InterPro" id="IPR036423">
    <property type="entry name" value="SOD-like_Cu/Zn_dom_sf"/>
</dbReference>
<feature type="chain" id="PRO_5008077610" description="Superoxide dismutase [Cu-Zn]" evidence="11">
    <location>
        <begin position="21"/>
        <end position="299"/>
    </location>
</feature>
<keyword evidence="5 9" id="KW-0560">Oxidoreductase</keyword>
<dbReference type="Pfam" id="PF00080">
    <property type="entry name" value="Sod_Cu"/>
    <property type="match status" value="1"/>
</dbReference>
<comment type="similarity">
    <text evidence="1 9">Belongs to the Cu-Zn superoxide dismutase family.</text>
</comment>
<dbReference type="eggNOG" id="KOG0441">
    <property type="taxonomic scope" value="Eukaryota"/>
</dbReference>
<dbReference type="GO" id="GO:0005507">
    <property type="term" value="F:copper ion binding"/>
    <property type="evidence" value="ECO:0007669"/>
    <property type="project" value="InterPro"/>
</dbReference>
<gene>
    <name evidence="13" type="ORF">BDEG_23826</name>
</gene>
<reference evidence="13 14" key="1">
    <citation type="submission" date="2006-10" db="EMBL/GenBank/DDBJ databases">
        <title>The Genome Sequence of Batrachochytrium dendrobatidis JEL423.</title>
        <authorList>
            <consortium name="The Broad Institute Genome Sequencing Platform"/>
            <person name="Birren B."/>
            <person name="Lander E."/>
            <person name="Galagan J."/>
            <person name="Cuomo C."/>
            <person name="Devon K."/>
            <person name="Jaffe D."/>
            <person name="Butler J."/>
            <person name="Alvarez P."/>
            <person name="Gnerre S."/>
            <person name="Grabherr M."/>
            <person name="Kleber M."/>
            <person name="Mauceli E."/>
            <person name="Brockman W."/>
            <person name="Young S."/>
            <person name="LaButti K."/>
            <person name="Sykes S."/>
            <person name="DeCaprio D."/>
            <person name="Crawford M."/>
            <person name="Koehrsen M."/>
            <person name="Engels R."/>
            <person name="Montgomery P."/>
            <person name="Pearson M."/>
            <person name="Howarth C."/>
            <person name="Larson L."/>
            <person name="White J."/>
            <person name="O'Leary S."/>
            <person name="Kodira C."/>
            <person name="Zeng Q."/>
            <person name="Yandava C."/>
            <person name="Alvarado L."/>
            <person name="Longcore J."/>
            <person name="James T."/>
        </authorList>
    </citation>
    <scope>NUCLEOTIDE SEQUENCE [LARGE SCALE GENOMIC DNA]</scope>
    <source>
        <strain evidence="13 14">JEL423</strain>
    </source>
</reference>
<dbReference type="InterPro" id="IPR024134">
    <property type="entry name" value="SOD_Cu/Zn_/chaperone"/>
</dbReference>